<evidence type="ECO:0000313" key="3">
    <source>
        <dbReference type="Proteomes" id="UP000037755"/>
    </source>
</evidence>
<protein>
    <recommendedName>
        <fullName evidence="4">Lipocalin-like domain-containing protein</fullName>
    </recommendedName>
</protein>
<evidence type="ECO:0000256" key="1">
    <source>
        <dbReference type="SAM" id="SignalP"/>
    </source>
</evidence>
<keyword evidence="1" id="KW-0732">Signal</keyword>
<dbReference type="STRING" id="1202724.AM493_18630"/>
<reference evidence="2 3" key="1">
    <citation type="submission" date="2015-08" db="EMBL/GenBank/DDBJ databases">
        <title>Whole genome sequence of Flavobacterium akiainvivens IK-1T, from decaying Wikstroemia oahuensis, an endemic Hawaiian shrub.</title>
        <authorList>
            <person name="Wan X."/>
            <person name="Hou S."/>
            <person name="Saito J."/>
            <person name="Donachie S."/>
        </authorList>
    </citation>
    <scope>NUCLEOTIDE SEQUENCE [LARGE SCALE GENOMIC DNA]</scope>
    <source>
        <strain evidence="2 3">IK-1</strain>
    </source>
</reference>
<evidence type="ECO:0000313" key="2">
    <source>
        <dbReference type="EMBL" id="KOS07847.1"/>
    </source>
</evidence>
<proteinExistence type="predicted"/>
<evidence type="ECO:0008006" key="4">
    <source>
        <dbReference type="Google" id="ProtNLM"/>
    </source>
</evidence>
<dbReference type="PATRIC" id="fig|1202724.3.peg.3867"/>
<sequence>MRILAANTGLMKKLLILFTLLAAVSLSAQITEKDLLGEWKPTHAEILGCSVNVITLEVLISDDTKELLAKLDKTEQAFKQEVLDLVKTNFNTVSIAFIEGSKLKFNRHGVTTESVYVIEEKNSKTIIKSPVKETDFTISISQGKLEITDKDNKRDVVLIFDKEVK</sequence>
<organism evidence="2 3">
    <name type="scientific">Flavobacterium akiainvivens</name>
    <dbReference type="NCBI Taxonomy" id="1202724"/>
    <lineage>
        <taxon>Bacteria</taxon>
        <taxon>Pseudomonadati</taxon>
        <taxon>Bacteroidota</taxon>
        <taxon>Flavobacteriia</taxon>
        <taxon>Flavobacteriales</taxon>
        <taxon>Flavobacteriaceae</taxon>
        <taxon>Flavobacterium</taxon>
    </lineage>
</organism>
<feature type="chain" id="PRO_5005818749" description="Lipocalin-like domain-containing protein" evidence="1">
    <location>
        <begin position="29"/>
        <end position="165"/>
    </location>
</feature>
<name>A0A0M8MKR6_9FLAO</name>
<feature type="signal peptide" evidence="1">
    <location>
        <begin position="1"/>
        <end position="28"/>
    </location>
</feature>
<accession>A0A0M8MKR6</accession>
<dbReference type="Proteomes" id="UP000037755">
    <property type="component" value="Unassembled WGS sequence"/>
</dbReference>
<gene>
    <name evidence="2" type="ORF">AM493_18630</name>
</gene>
<dbReference type="EMBL" id="LIYD01000005">
    <property type="protein sequence ID" value="KOS07847.1"/>
    <property type="molecule type" value="Genomic_DNA"/>
</dbReference>
<dbReference type="AlphaFoldDB" id="A0A0M8MKR6"/>
<comment type="caution">
    <text evidence="2">The sequence shown here is derived from an EMBL/GenBank/DDBJ whole genome shotgun (WGS) entry which is preliminary data.</text>
</comment>
<keyword evidence="3" id="KW-1185">Reference proteome</keyword>